<accession>A0A8S0RLL1</accession>
<feature type="region of interest" description="Disordered" evidence="1">
    <location>
        <begin position="79"/>
        <end position="152"/>
    </location>
</feature>
<feature type="compositionally biased region" description="Basic residues" evidence="1">
    <location>
        <begin position="87"/>
        <end position="99"/>
    </location>
</feature>
<feature type="domain" description="DM2" evidence="2">
    <location>
        <begin position="151"/>
        <end position="228"/>
    </location>
</feature>
<dbReference type="SUPFAM" id="SSF47592">
    <property type="entry name" value="SWIB/MDM2 domain"/>
    <property type="match status" value="2"/>
</dbReference>
<dbReference type="InterPro" id="IPR019835">
    <property type="entry name" value="SWIB_domain"/>
</dbReference>
<evidence type="ECO:0000313" key="4">
    <source>
        <dbReference type="Proteomes" id="UP000594638"/>
    </source>
</evidence>
<keyword evidence="4" id="KW-1185">Reference proteome</keyword>
<dbReference type="AlphaFoldDB" id="A0A8S0RLL1"/>
<dbReference type="SMART" id="SM00151">
    <property type="entry name" value="SWIB"/>
    <property type="match status" value="1"/>
</dbReference>
<dbReference type="PANTHER" id="PTHR13844">
    <property type="entry name" value="SWI/SNF-RELATED MATRIX-ASSOCIATED ACTIN-DEPENDENT REGULATOR OF CHROMATIN SUBFAMILY D"/>
    <property type="match status" value="1"/>
</dbReference>
<name>A0A8S0RLL1_OLEEU</name>
<dbReference type="CDD" id="cd10567">
    <property type="entry name" value="SWIB-MDM2_like"/>
    <property type="match status" value="1"/>
</dbReference>
<dbReference type="PROSITE" id="PS51925">
    <property type="entry name" value="SWIB_MDM2"/>
    <property type="match status" value="1"/>
</dbReference>
<gene>
    <name evidence="3" type="ORF">OLEA9_A097340</name>
</gene>
<evidence type="ECO:0000259" key="2">
    <source>
        <dbReference type="PROSITE" id="PS51925"/>
    </source>
</evidence>
<dbReference type="Pfam" id="PF08766">
    <property type="entry name" value="DEK_C"/>
    <property type="match status" value="1"/>
</dbReference>
<evidence type="ECO:0000256" key="1">
    <source>
        <dbReference type="SAM" id="MobiDB-lite"/>
    </source>
</evidence>
<dbReference type="Gramene" id="OE9A097340T3">
    <property type="protein sequence ID" value="OE9A097340C3"/>
    <property type="gene ID" value="OE9A097340"/>
</dbReference>
<dbReference type="OrthoDB" id="10251073at2759"/>
<dbReference type="InterPro" id="IPR036885">
    <property type="entry name" value="SWIB_MDM2_dom_sf"/>
</dbReference>
<dbReference type="Pfam" id="PF02201">
    <property type="entry name" value="SWIB"/>
    <property type="match status" value="2"/>
</dbReference>
<comment type="caution">
    <text evidence="3">The sequence shown here is derived from an EMBL/GenBank/DDBJ whole genome shotgun (WGS) entry which is preliminary data.</text>
</comment>
<dbReference type="InterPro" id="IPR003121">
    <property type="entry name" value="SWIB_MDM2_domain"/>
</dbReference>
<dbReference type="Gene3D" id="1.10.245.10">
    <property type="entry name" value="SWIB/MDM2 domain"/>
    <property type="match status" value="2"/>
</dbReference>
<sequence length="326" mass="36616">MKAEPLSPYSIAMVSDREIAECLETLLRQSNPGSLTSLNGIVQQLEAELGLDLSHKAGFIKDQITFLHRSHPLPKDHFAPQFPNVPHSRHVQPHHHQHNHSPPPLPLQPQVQYNQPLPEGGDDAPNLSANASEIPKASTLAGTKRRGGPGGLNKACVVSPELQTIVGGPAISRTEIVKQLWAYIRKHNLQDPCNKRNIICDDALRLVFETDYTDMFKMNKLLAKHIFSLDPMKESGQAKKMKVEEKPPEEKTVTGYFTVVLSKKLANLFGTVQREMLLSEALELVWDYIKVNQLEDPLNSRFFHASIYLRNDVYSLVNGIRRFKAS</sequence>
<dbReference type="Proteomes" id="UP000594638">
    <property type="component" value="Unassembled WGS sequence"/>
</dbReference>
<dbReference type="EMBL" id="CACTIH010003646">
    <property type="protein sequence ID" value="CAA2980380.1"/>
    <property type="molecule type" value="Genomic_DNA"/>
</dbReference>
<evidence type="ECO:0000313" key="3">
    <source>
        <dbReference type="EMBL" id="CAA2980380.1"/>
    </source>
</evidence>
<reference evidence="3 4" key="1">
    <citation type="submission" date="2019-12" db="EMBL/GenBank/DDBJ databases">
        <authorList>
            <person name="Alioto T."/>
            <person name="Alioto T."/>
            <person name="Gomez Garrido J."/>
        </authorList>
    </citation>
    <scope>NUCLEOTIDE SEQUENCE [LARGE SCALE GENOMIC DNA]</scope>
</reference>
<proteinExistence type="predicted"/>
<feature type="compositionally biased region" description="Low complexity" evidence="1">
    <location>
        <begin position="108"/>
        <end position="118"/>
    </location>
</feature>
<protein>
    <submittedName>
        <fullName evidence="3">RNA-binding 33</fullName>
    </submittedName>
</protein>
<dbReference type="InterPro" id="IPR014876">
    <property type="entry name" value="DEK_C"/>
</dbReference>
<organism evidence="3 4">
    <name type="scientific">Olea europaea subsp. europaea</name>
    <dbReference type="NCBI Taxonomy" id="158383"/>
    <lineage>
        <taxon>Eukaryota</taxon>
        <taxon>Viridiplantae</taxon>
        <taxon>Streptophyta</taxon>
        <taxon>Embryophyta</taxon>
        <taxon>Tracheophyta</taxon>
        <taxon>Spermatophyta</taxon>
        <taxon>Magnoliopsida</taxon>
        <taxon>eudicotyledons</taxon>
        <taxon>Gunneridae</taxon>
        <taxon>Pentapetalae</taxon>
        <taxon>asterids</taxon>
        <taxon>lamiids</taxon>
        <taxon>Lamiales</taxon>
        <taxon>Oleaceae</taxon>
        <taxon>Oleeae</taxon>
        <taxon>Olea</taxon>
    </lineage>
</organism>